<name>A0A0H4P6Z2_9BACT</name>
<protein>
    <submittedName>
        <fullName evidence="5">ATP-binding protein</fullName>
    </submittedName>
</protein>
<dbReference type="Pfam" id="PF00005">
    <property type="entry name" value="ABC_tran"/>
    <property type="match status" value="1"/>
</dbReference>
<evidence type="ECO:0000259" key="4">
    <source>
        <dbReference type="PROSITE" id="PS50893"/>
    </source>
</evidence>
<evidence type="ECO:0000256" key="1">
    <source>
        <dbReference type="ARBA" id="ARBA00022448"/>
    </source>
</evidence>
<dbReference type="CDD" id="cd03230">
    <property type="entry name" value="ABC_DR_subfamily_A"/>
    <property type="match status" value="1"/>
</dbReference>
<dbReference type="STRING" id="320787.CA2015_0465"/>
<dbReference type="InterPro" id="IPR017871">
    <property type="entry name" value="ABC_transporter-like_CS"/>
</dbReference>
<keyword evidence="6" id="KW-1185">Reference proteome</keyword>
<reference evidence="5 6" key="1">
    <citation type="submission" date="2015-07" db="EMBL/GenBank/DDBJ databases">
        <authorList>
            <person name="Kim K.M."/>
        </authorList>
    </citation>
    <scope>NUCLEOTIDE SEQUENCE [LARGE SCALE GENOMIC DNA]</scope>
    <source>
        <strain evidence="5 6">KCTC 12363</strain>
    </source>
</reference>
<dbReference type="AlphaFoldDB" id="A0A0H4P6Z2"/>
<dbReference type="RefSeq" id="WP_048640422.1">
    <property type="nucleotide sequence ID" value="NZ_CP012040.1"/>
</dbReference>
<dbReference type="PANTHER" id="PTHR42939">
    <property type="entry name" value="ABC TRANSPORTER ATP-BINDING PROTEIN ALBC-RELATED"/>
    <property type="match status" value="1"/>
</dbReference>
<keyword evidence="2" id="KW-0547">Nucleotide-binding</keyword>
<keyword evidence="3 5" id="KW-0067">ATP-binding</keyword>
<sequence>MIKIEALKKIYGTTTVLDIPALTIPKSQCIGLVGNNGAGKTTLFRVMLDLVRATEGAVTVDEEEVSQGEQWKTKVGAYLDENMLLSYLSPDEYFNALRKIYRLSKEDLQLHLEKFTDFFNGEILESKKYIRDLSKGNIKKVGIAAALLGKPEAVLLDEPFENLDPSSQIRLKKLILKEKEDNLVTFLISSHDLNHVAEICERIVLLEKGKIIKDLEDKSHMAEELNNYFNVG</sequence>
<dbReference type="InterPro" id="IPR003439">
    <property type="entry name" value="ABC_transporter-like_ATP-bd"/>
</dbReference>
<dbReference type="GO" id="GO:0005524">
    <property type="term" value="F:ATP binding"/>
    <property type="evidence" value="ECO:0007669"/>
    <property type="project" value="UniProtKB-KW"/>
</dbReference>
<evidence type="ECO:0000313" key="5">
    <source>
        <dbReference type="EMBL" id="AKP49934.1"/>
    </source>
</evidence>
<keyword evidence="1" id="KW-0813">Transport</keyword>
<dbReference type="Gene3D" id="3.40.50.300">
    <property type="entry name" value="P-loop containing nucleotide triphosphate hydrolases"/>
    <property type="match status" value="1"/>
</dbReference>
<evidence type="ECO:0000256" key="3">
    <source>
        <dbReference type="ARBA" id="ARBA00022840"/>
    </source>
</evidence>
<dbReference type="PATRIC" id="fig|320787.5.peg.518"/>
<evidence type="ECO:0000313" key="6">
    <source>
        <dbReference type="Proteomes" id="UP000036520"/>
    </source>
</evidence>
<organism evidence="5 6">
    <name type="scientific">Cyclobacterium amurskyense</name>
    <dbReference type="NCBI Taxonomy" id="320787"/>
    <lineage>
        <taxon>Bacteria</taxon>
        <taxon>Pseudomonadati</taxon>
        <taxon>Bacteroidota</taxon>
        <taxon>Cytophagia</taxon>
        <taxon>Cytophagales</taxon>
        <taxon>Cyclobacteriaceae</taxon>
        <taxon>Cyclobacterium</taxon>
    </lineage>
</organism>
<evidence type="ECO:0000256" key="2">
    <source>
        <dbReference type="ARBA" id="ARBA00022741"/>
    </source>
</evidence>
<dbReference type="InterPro" id="IPR027417">
    <property type="entry name" value="P-loop_NTPase"/>
</dbReference>
<dbReference type="KEGG" id="camu:CA2015_0465"/>
<dbReference type="GO" id="GO:0016887">
    <property type="term" value="F:ATP hydrolysis activity"/>
    <property type="evidence" value="ECO:0007669"/>
    <property type="project" value="InterPro"/>
</dbReference>
<feature type="domain" description="ABC transporter" evidence="4">
    <location>
        <begin position="2"/>
        <end position="231"/>
    </location>
</feature>
<dbReference type="OrthoDB" id="977540at2"/>
<dbReference type="PROSITE" id="PS00211">
    <property type="entry name" value="ABC_TRANSPORTER_1"/>
    <property type="match status" value="1"/>
</dbReference>
<accession>A0A0H4P6Z2</accession>
<dbReference type="EMBL" id="CP012040">
    <property type="protein sequence ID" value="AKP49934.1"/>
    <property type="molecule type" value="Genomic_DNA"/>
</dbReference>
<dbReference type="SMART" id="SM00382">
    <property type="entry name" value="AAA"/>
    <property type="match status" value="1"/>
</dbReference>
<dbReference type="PANTHER" id="PTHR42939:SF1">
    <property type="entry name" value="ABC TRANSPORTER ATP-BINDING PROTEIN ALBC-RELATED"/>
    <property type="match status" value="1"/>
</dbReference>
<proteinExistence type="predicted"/>
<dbReference type="PROSITE" id="PS50893">
    <property type="entry name" value="ABC_TRANSPORTER_2"/>
    <property type="match status" value="1"/>
</dbReference>
<dbReference type="InterPro" id="IPR051782">
    <property type="entry name" value="ABC_Transporter_VariousFunc"/>
</dbReference>
<dbReference type="Proteomes" id="UP000036520">
    <property type="component" value="Chromosome"/>
</dbReference>
<gene>
    <name evidence="5" type="ORF">CA2015_0465</name>
</gene>
<dbReference type="SUPFAM" id="SSF52540">
    <property type="entry name" value="P-loop containing nucleoside triphosphate hydrolases"/>
    <property type="match status" value="1"/>
</dbReference>
<dbReference type="InterPro" id="IPR003593">
    <property type="entry name" value="AAA+_ATPase"/>
</dbReference>